<dbReference type="CDD" id="cd00383">
    <property type="entry name" value="trans_reg_C"/>
    <property type="match status" value="1"/>
</dbReference>
<evidence type="ECO:0000259" key="10">
    <source>
        <dbReference type="PROSITE" id="PS50110"/>
    </source>
</evidence>
<proteinExistence type="predicted"/>
<dbReference type="FunFam" id="3.40.50.2300:FF:000001">
    <property type="entry name" value="DNA-binding response regulator PhoB"/>
    <property type="match status" value="1"/>
</dbReference>
<dbReference type="PROSITE" id="PS50110">
    <property type="entry name" value="RESPONSE_REGULATORY"/>
    <property type="match status" value="1"/>
</dbReference>
<dbReference type="GO" id="GO:0032993">
    <property type="term" value="C:protein-DNA complex"/>
    <property type="evidence" value="ECO:0007669"/>
    <property type="project" value="TreeGrafter"/>
</dbReference>
<protein>
    <recommendedName>
        <fullName evidence="7">Transcriptional regulatory protein DltR</fullName>
    </recommendedName>
</protein>
<dbReference type="SMART" id="SM00862">
    <property type="entry name" value="Trans_reg_C"/>
    <property type="match status" value="1"/>
</dbReference>
<dbReference type="Pfam" id="PF00486">
    <property type="entry name" value="Trans_reg_C"/>
    <property type="match status" value="1"/>
</dbReference>
<dbReference type="InterPro" id="IPR036388">
    <property type="entry name" value="WH-like_DNA-bd_sf"/>
</dbReference>
<keyword evidence="3" id="KW-0805">Transcription regulation</keyword>
<feature type="domain" description="OmpR/PhoB-type" evidence="11">
    <location>
        <begin position="122"/>
        <end position="215"/>
    </location>
</feature>
<gene>
    <name evidence="12" type="primary">arlR_1</name>
    <name evidence="12" type="ORF">SAMEA4504048_00185</name>
</gene>
<keyword evidence="2" id="KW-0902">Two-component regulatory system</keyword>
<keyword evidence="5" id="KW-0804">Transcription</keyword>
<dbReference type="GO" id="GO:0005829">
    <property type="term" value="C:cytosol"/>
    <property type="evidence" value="ECO:0007669"/>
    <property type="project" value="TreeGrafter"/>
</dbReference>
<dbReference type="GO" id="GO:0006355">
    <property type="term" value="P:regulation of DNA-templated transcription"/>
    <property type="evidence" value="ECO:0007669"/>
    <property type="project" value="InterPro"/>
</dbReference>
<name>A0A239WF41_STRAI</name>
<dbReference type="AlphaFoldDB" id="A0A239WF41"/>
<dbReference type="OrthoDB" id="9790442at2"/>
<dbReference type="InterPro" id="IPR011006">
    <property type="entry name" value="CheY-like_superfamily"/>
</dbReference>
<evidence type="ECO:0000256" key="9">
    <source>
        <dbReference type="PROSITE-ProRule" id="PRU01091"/>
    </source>
</evidence>
<organism evidence="12 13">
    <name type="scientific">Streptococcus acidominimus</name>
    <dbReference type="NCBI Taxonomy" id="1326"/>
    <lineage>
        <taxon>Bacteria</taxon>
        <taxon>Bacillati</taxon>
        <taxon>Bacillota</taxon>
        <taxon>Bacilli</taxon>
        <taxon>Lactobacillales</taxon>
        <taxon>Streptococcaceae</taxon>
        <taxon>Streptococcus</taxon>
    </lineage>
</organism>
<dbReference type="KEGG" id="saco:SAME_00185"/>
<dbReference type="InterPro" id="IPR001867">
    <property type="entry name" value="OmpR/PhoB-type_DNA-bd"/>
</dbReference>
<comment type="function">
    <text evidence="6">Member of the two-component regulatory system DltS/DltR. Regulates the expression of the dlt operon.</text>
</comment>
<evidence type="ECO:0000256" key="1">
    <source>
        <dbReference type="ARBA" id="ARBA00022553"/>
    </source>
</evidence>
<dbReference type="Gene3D" id="3.40.50.2300">
    <property type="match status" value="1"/>
</dbReference>
<evidence type="ECO:0000313" key="13">
    <source>
        <dbReference type="Proteomes" id="UP000215144"/>
    </source>
</evidence>
<dbReference type="CDD" id="cd17574">
    <property type="entry name" value="REC_OmpR"/>
    <property type="match status" value="1"/>
</dbReference>
<dbReference type="EMBL" id="LT906454">
    <property type="protein sequence ID" value="SNV32716.1"/>
    <property type="molecule type" value="Genomic_DNA"/>
</dbReference>
<dbReference type="SUPFAM" id="SSF52172">
    <property type="entry name" value="CheY-like"/>
    <property type="match status" value="1"/>
</dbReference>
<dbReference type="PANTHER" id="PTHR48111">
    <property type="entry name" value="REGULATOR OF RPOS"/>
    <property type="match status" value="1"/>
</dbReference>
<keyword evidence="4 9" id="KW-0238">DNA-binding</keyword>
<evidence type="ECO:0000256" key="5">
    <source>
        <dbReference type="ARBA" id="ARBA00023163"/>
    </source>
</evidence>
<dbReference type="PROSITE" id="PS51755">
    <property type="entry name" value="OMPR_PHOB"/>
    <property type="match status" value="1"/>
</dbReference>
<dbReference type="Pfam" id="PF00072">
    <property type="entry name" value="Response_reg"/>
    <property type="match status" value="1"/>
</dbReference>
<dbReference type="Proteomes" id="UP000215144">
    <property type="component" value="Chromosome 1"/>
</dbReference>
<feature type="domain" description="Response regulatory" evidence="10">
    <location>
        <begin position="3"/>
        <end position="116"/>
    </location>
</feature>
<evidence type="ECO:0000256" key="7">
    <source>
        <dbReference type="ARBA" id="ARBA00071115"/>
    </source>
</evidence>
<feature type="modified residue" description="4-aspartylphosphate" evidence="8">
    <location>
        <position position="52"/>
    </location>
</feature>
<dbReference type="RefSeq" id="WP_095121459.1">
    <property type="nucleotide sequence ID" value="NZ_LT906454.1"/>
</dbReference>
<dbReference type="InterPro" id="IPR039420">
    <property type="entry name" value="WalR-like"/>
</dbReference>
<evidence type="ECO:0000256" key="6">
    <source>
        <dbReference type="ARBA" id="ARBA00055621"/>
    </source>
</evidence>
<feature type="DNA-binding region" description="OmpR/PhoB-type" evidence="9">
    <location>
        <begin position="122"/>
        <end position="215"/>
    </location>
</feature>
<evidence type="ECO:0000256" key="4">
    <source>
        <dbReference type="ARBA" id="ARBA00023125"/>
    </source>
</evidence>
<dbReference type="GO" id="GO:0000156">
    <property type="term" value="F:phosphorelay response regulator activity"/>
    <property type="evidence" value="ECO:0007669"/>
    <property type="project" value="TreeGrafter"/>
</dbReference>
<reference evidence="12 13" key="1">
    <citation type="submission" date="2017-06" db="EMBL/GenBank/DDBJ databases">
        <authorList>
            <consortium name="Pathogen Informatics"/>
        </authorList>
    </citation>
    <scope>NUCLEOTIDE SEQUENCE [LARGE SCALE GENOMIC DNA]</scope>
    <source>
        <strain evidence="12 13">NCTC11291</strain>
    </source>
</reference>
<evidence type="ECO:0000259" key="11">
    <source>
        <dbReference type="PROSITE" id="PS51755"/>
    </source>
</evidence>
<evidence type="ECO:0000256" key="3">
    <source>
        <dbReference type="ARBA" id="ARBA00023015"/>
    </source>
</evidence>
<accession>A0A239WF41</accession>
<keyword evidence="1 8" id="KW-0597">Phosphoprotein</keyword>
<evidence type="ECO:0000313" key="12">
    <source>
        <dbReference type="EMBL" id="SNV32716.1"/>
    </source>
</evidence>
<sequence>MVNIMVVEDDKTISQVVCEFLKEQGYNVLPVYDGKVAYDTFCHKHFDLIILDIMIPSMTGLEVLAEIRKTSQVPVLMLTAMGDDYTQLVSFNQTISDYVVKPFSPLILIKRIENILRQKKDPDSLKLGNIVIEPSTGTVQLKGEPIQLTKKEYDVLLYLAKHCGKIVARDQLMLAIWGYTELDSRVLDNHIKNLRKKLPSLPLKTIIGRGYQIEET</sequence>
<dbReference type="PANTHER" id="PTHR48111:SF21">
    <property type="entry name" value="DNA-BINDING DUAL MASTER TRANSCRIPTIONAL REGULATOR RPAA"/>
    <property type="match status" value="1"/>
</dbReference>
<dbReference type="Gene3D" id="1.10.10.10">
    <property type="entry name" value="Winged helix-like DNA-binding domain superfamily/Winged helix DNA-binding domain"/>
    <property type="match status" value="1"/>
</dbReference>
<dbReference type="SMART" id="SM00448">
    <property type="entry name" value="REC"/>
    <property type="match status" value="1"/>
</dbReference>
<evidence type="ECO:0000256" key="2">
    <source>
        <dbReference type="ARBA" id="ARBA00023012"/>
    </source>
</evidence>
<dbReference type="GO" id="GO:0000976">
    <property type="term" value="F:transcription cis-regulatory region binding"/>
    <property type="evidence" value="ECO:0007669"/>
    <property type="project" value="TreeGrafter"/>
</dbReference>
<evidence type="ECO:0000256" key="8">
    <source>
        <dbReference type="PROSITE-ProRule" id="PRU00169"/>
    </source>
</evidence>
<dbReference type="InterPro" id="IPR001789">
    <property type="entry name" value="Sig_transdc_resp-reg_receiver"/>
</dbReference>